<evidence type="ECO:0008006" key="2">
    <source>
        <dbReference type="Google" id="ProtNLM"/>
    </source>
</evidence>
<evidence type="ECO:0000313" key="1">
    <source>
        <dbReference type="EMBL" id="CAA9374861.1"/>
    </source>
</evidence>
<dbReference type="AlphaFoldDB" id="A0A6J4N2V3"/>
<protein>
    <recommendedName>
        <fullName evidence="2">DAPG hydrolase PhiG domain-containing protein</fullName>
    </recommendedName>
</protein>
<organism evidence="1">
    <name type="scientific">uncultured Nocardioides sp</name>
    <dbReference type="NCBI Taxonomy" id="198441"/>
    <lineage>
        <taxon>Bacteria</taxon>
        <taxon>Bacillati</taxon>
        <taxon>Actinomycetota</taxon>
        <taxon>Actinomycetes</taxon>
        <taxon>Propionibacteriales</taxon>
        <taxon>Nocardioidaceae</taxon>
        <taxon>Nocardioides</taxon>
        <taxon>environmental samples</taxon>
    </lineage>
</organism>
<reference evidence="1" key="1">
    <citation type="submission" date="2020-02" db="EMBL/GenBank/DDBJ databases">
        <authorList>
            <person name="Meier V. D."/>
        </authorList>
    </citation>
    <scope>NUCLEOTIDE SEQUENCE</scope>
    <source>
        <strain evidence="1">AVDCRST_MAG06</strain>
    </source>
</reference>
<sequence length="231" mass="25712">MKQLPLPRPRPVLFPLRSADTATTTVQPLSRHRRRVTIDHQPLRGVTPEMVLWWFQNIGGTMSYGDAVVPNYLAWHPVDHIRWELARPAPGGGAREGARFRIIEAFQGRPEFYIDTTESVERLDATGIRLVRRLAGVPVLQLSHTWSAGEGHTHYVSVLEIGSNAALLTPVNRYLTERRFPMSMTRAWLVHNIEEVGVLEHILPGAYAVRADADARPTGAVDPGAHSVVGS</sequence>
<proteinExistence type="predicted"/>
<gene>
    <name evidence="1" type="ORF">AVDCRST_MAG06-387</name>
</gene>
<dbReference type="RefSeq" id="WP_295656477.1">
    <property type="nucleotide sequence ID" value="NZ_CADCUP010000033.1"/>
</dbReference>
<accession>A0A6J4N2V3</accession>
<name>A0A6J4N2V3_9ACTN</name>
<dbReference type="EMBL" id="CADCUP010000033">
    <property type="protein sequence ID" value="CAA9374861.1"/>
    <property type="molecule type" value="Genomic_DNA"/>
</dbReference>